<accession>A0A1L7XR41</accession>
<feature type="compositionally biased region" description="Low complexity" evidence="1">
    <location>
        <begin position="94"/>
        <end position="106"/>
    </location>
</feature>
<dbReference type="AlphaFoldDB" id="A0A1L7XR41"/>
<reference evidence="2 3" key="1">
    <citation type="submission" date="2016-03" db="EMBL/GenBank/DDBJ databases">
        <authorList>
            <person name="Ploux O."/>
        </authorList>
    </citation>
    <scope>NUCLEOTIDE SEQUENCE [LARGE SCALE GENOMIC DNA]</scope>
    <source>
        <strain evidence="2 3">UAMH 11012</strain>
    </source>
</reference>
<gene>
    <name evidence="2" type="ORF">PAC_17421</name>
</gene>
<evidence type="ECO:0000313" key="3">
    <source>
        <dbReference type="Proteomes" id="UP000184330"/>
    </source>
</evidence>
<dbReference type="Proteomes" id="UP000184330">
    <property type="component" value="Unassembled WGS sequence"/>
</dbReference>
<sequence>MDYRMGLAKSAQQGSAMLVNSNSSSLKATATSNESAPASMAVESEPEAEAPRKKQKKQPQIRNAWKHKKAADKKAKARQGGGGEGLPDAGRVGDPLSAALSNAPAPDLERPPRKERTDPLLILRHDEDETKPLAAVGQPEFIRCTVKKACKWSGSLSACVIAGIKPNDPKVYYNPTSLRRKGLETKIYMHDHAVSMYRARRDGTFGLDNEGEGWWIQSGTAWLGVPKRFSKPKMTVKERDNLLVIAEFLRARVDFVEVVKQVTITPANTAVVRQASEELPREVSQVIQKTINYDVEQAVRAMAGNVRKIKSFVKYVLK</sequence>
<keyword evidence="3" id="KW-1185">Reference proteome</keyword>
<feature type="region of interest" description="Disordered" evidence="1">
    <location>
        <begin position="1"/>
        <end position="115"/>
    </location>
</feature>
<protein>
    <submittedName>
        <fullName evidence="2">Uncharacterized protein</fullName>
    </submittedName>
</protein>
<feature type="compositionally biased region" description="Polar residues" evidence="1">
    <location>
        <begin position="10"/>
        <end position="36"/>
    </location>
</feature>
<evidence type="ECO:0000313" key="2">
    <source>
        <dbReference type="EMBL" id="CZR67522.1"/>
    </source>
</evidence>
<organism evidence="2 3">
    <name type="scientific">Phialocephala subalpina</name>
    <dbReference type="NCBI Taxonomy" id="576137"/>
    <lineage>
        <taxon>Eukaryota</taxon>
        <taxon>Fungi</taxon>
        <taxon>Dikarya</taxon>
        <taxon>Ascomycota</taxon>
        <taxon>Pezizomycotina</taxon>
        <taxon>Leotiomycetes</taxon>
        <taxon>Helotiales</taxon>
        <taxon>Mollisiaceae</taxon>
        <taxon>Phialocephala</taxon>
        <taxon>Phialocephala fortinii species complex</taxon>
    </lineage>
</organism>
<feature type="compositionally biased region" description="Basic residues" evidence="1">
    <location>
        <begin position="53"/>
        <end position="77"/>
    </location>
</feature>
<proteinExistence type="predicted"/>
<evidence type="ECO:0000256" key="1">
    <source>
        <dbReference type="SAM" id="MobiDB-lite"/>
    </source>
</evidence>
<dbReference type="EMBL" id="FJOG01000044">
    <property type="protein sequence ID" value="CZR67522.1"/>
    <property type="molecule type" value="Genomic_DNA"/>
</dbReference>
<name>A0A1L7XR41_9HELO</name>